<comment type="similarity">
    <text evidence="2 8 10">Belongs to the glycosyl hydrolase 9 (cellulase E) family.</text>
</comment>
<gene>
    <name evidence="12" type="ORF">LWI28_022574</name>
</gene>
<dbReference type="FunFam" id="1.50.10.10:FF:000020">
    <property type="entry name" value="Endoglucanase"/>
    <property type="match status" value="1"/>
</dbReference>
<keyword evidence="5 8" id="KW-0119">Carbohydrate metabolism</keyword>
<evidence type="ECO:0000256" key="2">
    <source>
        <dbReference type="ARBA" id="ARBA00007072"/>
    </source>
</evidence>
<evidence type="ECO:0000256" key="5">
    <source>
        <dbReference type="ARBA" id="ARBA00023277"/>
    </source>
</evidence>
<proteinExistence type="inferred from homology"/>
<reference evidence="12" key="1">
    <citation type="journal article" date="2022" name="Plant J.">
        <title>Strategies of tolerance reflected in two North American maple genomes.</title>
        <authorList>
            <person name="McEvoy S.L."/>
            <person name="Sezen U.U."/>
            <person name="Trouern-Trend A."/>
            <person name="McMahon S.M."/>
            <person name="Schaberg P.G."/>
            <person name="Yang J."/>
            <person name="Wegrzyn J.L."/>
            <person name="Swenson N.G."/>
        </authorList>
    </citation>
    <scope>NUCLEOTIDE SEQUENCE</scope>
    <source>
        <strain evidence="12">91603</strain>
    </source>
</reference>
<evidence type="ECO:0000256" key="7">
    <source>
        <dbReference type="ARBA" id="ARBA00023326"/>
    </source>
</evidence>
<evidence type="ECO:0000256" key="1">
    <source>
        <dbReference type="ARBA" id="ARBA00000966"/>
    </source>
</evidence>
<evidence type="ECO:0000313" key="12">
    <source>
        <dbReference type="EMBL" id="KAI9174778.1"/>
    </source>
</evidence>
<evidence type="ECO:0000256" key="3">
    <source>
        <dbReference type="ARBA" id="ARBA00022801"/>
    </source>
</evidence>
<feature type="domain" description="Glycoside hydrolase family 9" evidence="11">
    <location>
        <begin position="34"/>
        <end position="489"/>
    </location>
</feature>
<evidence type="ECO:0000259" key="11">
    <source>
        <dbReference type="Pfam" id="PF00759"/>
    </source>
</evidence>
<dbReference type="InterPro" id="IPR008928">
    <property type="entry name" value="6-hairpin_glycosidase_sf"/>
</dbReference>
<evidence type="ECO:0000256" key="6">
    <source>
        <dbReference type="ARBA" id="ARBA00023295"/>
    </source>
</evidence>
<dbReference type="PROSITE" id="PS00698">
    <property type="entry name" value="GH9_3"/>
    <property type="match status" value="1"/>
</dbReference>
<dbReference type="Pfam" id="PF00759">
    <property type="entry name" value="Glyco_hydro_9"/>
    <property type="match status" value="1"/>
</dbReference>
<dbReference type="InterPro" id="IPR033126">
    <property type="entry name" value="Glyco_hydro_9_Asp/Glu_AS"/>
</dbReference>
<dbReference type="Gene3D" id="1.50.10.10">
    <property type="match status" value="1"/>
</dbReference>
<keyword evidence="6 8" id="KW-0326">Glycosidase</keyword>
<sequence>MAPASATFSLSMQILGLTLCSLSLLCSAFTSQDYSDALEKSILFFEGQRSGKLPSNQRLTWRGDSGLSDGSSYHVDLVGGYYDAGDNVKFGLPMAFTTTMLAWSVIEFGSSMHNQVENAKSAIRWSTDYLLKAATATPGTLYVQVADPNMDHRCWERPEDMDTPRNVYKVSTQNPGSDVAAETAAALAAASIVFKDSDPSYASILLKTAMKVFDFADKYRGAYSDSLNSVVCPFYCSYSGYQDELLWGASWLHRASQNSSYMSYIQSNGHVLGADDDDYSFSWDDKRAGTKVLLSKAFLEKNTQEFQLYKSHSDNYICSLIPGTSRFQAQYTPGGLFYKASESNLQYVTTTSFLLLTYAKYLSSKGGVATCGSSTVTAENLIALAKKQVDYILGNNPAKMSYMVGFGQKYPQHVHHRGSSLPSIRAHPGHISCNDGLQQYLNSGSPNPNVLVGAIVGGPDNRDNFADDRNNYQQSEPATYINAPFVGAVAFFSG</sequence>
<feature type="active site" evidence="9">
    <location>
        <position position="476"/>
    </location>
</feature>
<feature type="chain" id="PRO_5041784412" description="Endoglucanase" evidence="10">
    <location>
        <begin position="29"/>
        <end position="494"/>
    </location>
</feature>
<keyword evidence="10" id="KW-0732">Signal</keyword>
<dbReference type="Proteomes" id="UP001064489">
    <property type="component" value="Chromosome 8"/>
</dbReference>
<dbReference type="SUPFAM" id="SSF48208">
    <property type="entry name" value="Six-hairpin glycosidases"/>
    <property type="match status" value="1"/>
</dbReference>
<evidence type="ECO:0000256" key="9">
    <source>
        <dbReference type="PROSITE-ProRule" id="PRU10060"/>
    </source>
</evidence>
<evidence type="ECO:0000256" key="4">
    <source>
        <dbReference type="ARBA" id="ARBA00023001"/>
    </source>
</evidence>
<evidence type="ECO:0000256" key="8">
    <source>
        <dbReference type="PROSITE-ProRule" id="PRU10059"/>
    </source>
</evidence>
<feature type="signal peptide" evidence="10">
    <location>
        <begin position="1"/>
        <end position="28"/>
    </location>
</feature>
<comment type="caution">
    <text evidence="12">The sequence shown here is derived from an EMBL/GenBank/DDBJ whole genome shotgun (WGS) entry which is preliminary data.</text>
</comment>
<dbReference type="InterPro" id="IPR012341">
    <property type="entry name" value="6hp_glycosidase-like_sf"/>
</dbReference>
<organism evidence="12 13">
    <name type="scientific">Acer negundo</name>
    <name type="common">Box elder</name>
    <dbReference type="NCBI Taxonomy" id="4023"/>
    <lineage>
        <taxon>Eukaryota</taxon>
        <taxon>Viridiplantae</taxon>
        <taxon>Streptophyta</taxon>
        <taxon>Embryophyta</taxon>
        <taxon>Tracheophyta</taxon>
        <taxon>Spermatophyta</taxon>
        <taxon>Magnoliopsida</taxon>
        <taxon>eudicotyledons</taxon>
        <taxon>Gunneridae</taxon>
        <taxon>Pentapetalae</taxon>
        <taxon>rosids</taxon>
        <taxon>malvids</taxon>
        <taxon>Sapindales</taxon>
        <taxon>Sapindaceae</taxon>
        <taxon>Hippocastanoideae</taxon>
        <taxon>Acereae</taxon>
        <taxon>Acer</taxon>
    </lineage>
</organism>
<dbReference type="GO" id="GO:0030245">
    <property type="term" value="P:cellulose catabolic process"/>
    <property type="evidence" value="ECO:0007669"/>
    <property type="project" value="UniProtKB-KW"/>
</dbReference>
<reference evidence="12" key="2">
    <citation type="submission" date="2023-02" db="EMBL/GenBank/DDBJ databases">
        <authorList>
            <person name="Swenson N.G."/>
            <person name="Wegrzyn J.L."/>
            <person name="Mcevoy S.L."/>
        </authorList>
    </citation>
    <scope>NUCLEOTIDE SEQUENCE</scope>
    <source>
        <strain evidence="12">91603</strain>
        <tissue evidence="12">Leaf</tissue>
    </source>
</reference>
<comment type="catalytic activity">
    <reaction evidence="1 10">
        <text>Endohydrolysis of (1-&gt;4)-beta-D-glucosidic linkages in cellulose, lichenin and cereal beta-D-glucans.</text>
        <dbReference type="EC" id="3.2.1.4"/>
    </reaction>
</comment>
<protein>
    <recommendedName>
        <fullName evidence="10">Endoglucanase</fullName>
        <ecNumber evidence="10">3.2.1.4</ecNumber>
    </recommendedName>
</protein>
<keyword evidence="7 8" id="KW-0624">Polysaccharide degradation</keyword>
<evidence type="ECO:0000313" key="13">
    <source>
        <dbReference type="Proteomes" id="UP001064489"/>
    </source>
</evidence>
<accession>A0AAD5IR99</accession>
<dbReference type="PANTHER" id="PTHR22298">
    <property type="entry name" value="ENDO-1,4-BETA-GLUCANASE"/>
    <property type="match status" value="1"/>
</dbReference>
<dbReference type="PROSITE" id="PS00592">
    <property type="entry name" value="GH9_2"/>
    <property type="match status" value="1"/>
</dbReference>
<keyword evidence="4 10" id="KW-0136">Cellulose degradation</keyword>
<dbReference type="GO" id="GO:0008810">
    <property type="term" value="F:cellulase activity"/>
    <property type="evidence" value="ECO:0007669"/>
    <property type="project" value="UniProtKB-EC"/>
</dbReference>
<dbReference type="EC" id="3.2.1.4" evidence="10"/>
<dbReference type="EMBL" id="JAJSOW010000103">
    <property type="protein sequence ID" value="KAI9174778.1"/>
    <property type="molecule type" value="Genomic_DNA"/>
</dbReference>
<feature type="active site" evidence="9">
    <location>
        <position position="467"/>
    </location>
</feature>
<keyword evidence="13" id="KW-1185">Reference proteome</keyword>
<name>A0AAD5IR99_ACENE</name>
<evidence type="ECO:0000256" key="10">
    <source>
        <dbReference type="RuleBase" id="RU361166"/>
    </source>
</evidence>
<feature type="active site" evidence="8">
    <location>
        <position position="415"/>
    </location>
</feature>
<dbReference type="InterPro" id="IPR001701">
    <property type="entry name" value="Glyco_hydro_9"/>
</dbReference>
<dbReference type="AlphaFoldDB" id="A0AAD5IR99"/>
<keyword evidence="3 8" id="KW-0378">Hydrolase</keyword>
<dbReference type="InterPro" id="IPR018221">
    <property type="entry name" value="Glyco_hydro_9_His_AS"/>
</dbReference>